<dbReference type="EMBL" id="AP017972">
    <property type="protein sequence ID" value="BAW98326.1"/>
    <property type="molecule type" value="Genomic_DNA"/>
</dbReference>
<evidence type="ECO:0000313" key="1">
    <source>
        <dbReference type="EMBL" id="BAW98326.1"/>
    </source>
</evidence>
<proteinExistence type="predicted"/>
<protein>
    <submittedName>
        <fullName evidence="1">Uncharacterized protein</fullName>
    </submittedName>
</protein>
<dbReference type="KEGG" id="vg:40075133"/>
<evidence type="ECO:0000313" key="2">
    <source>
        <dbReference type="Proteomes" id="UP000221243"/>
    </source>
</evidence>
<sequence length="206" mass="23610">MAFKKLTGEEIRNLSEAEVEVYLKELAIHDPFDWDKFYEENPPVAIKRNPGYRPTPLDPDQPNAAYSIMAATVSEMDRAGVRAKDIVESVKRTLADGEFLASLGYIPPIDYIYYEQTKKGIKGYGDMIRNYFNVDENLIGAKILEIRLTSQGLRVDFVPHGPLAHIVEKWIEDKETSFRFYPRIGLNTSLEPEFITFDLDLETMLP</sequence>
<keyword evidence="2" id="KW-1185">Reference proteome</keyword>
<dbReference type="OrthoDB" id="22121at10239"/>
<accession>A0A1Q2U2Y4</accession>
<name>A0A1Q2U2Y4_9CAUD</name>
<organism evidence="1 2">
    <name type="scientific">Vibrio phage pTD1</name>
    <dbReference type="NCBI Taxonomy" id="1938577"/>
    <lineage>
        <taxon>Viruses</taxon>
        <taxon>Duplodnaviria</taxon>
        <taxon>Heunggongvirae</taxon>
        <taxon>Uroviricota</taxon>
        <taxon>Caudoviricetes</taxon>
        <taxon>Chimalliviridae</taxon>
        <taxon>Gorgonvirinae</taxon>
        <taxon>Tidunavirus</taxon>
        <taxon>Tidunavirus pTD1</taxon>
    </lineage>
</organism>
<dbReference type="GeneID" id="40075133"/>
<dbReference type="RefSeq" id="YP_009599404.1">
    <property type="nucleotide sequence ID" value="NC_041916.1"/>
</dbReference>
<reference evidence="1 2" key="1">
    <citation type="submission" date="2017-01" db="EMBL/GenBank/DDBJ databases">
        <title>Complete Genome Sequence of Vibrio Parahaemolyticus Bacteriophage pTD1.</title>
        <authorList>
            <person name="Midorikawa Y."/>
            <person name="Sano M."/>
        </authorList>
    </citation>
    <scope>NUCLEOTIDE SEQUENCE [LARGE SCALE GENOMIC DNA]</scope>
    <source>
        <strain evidence="1">PTD1</strain>
    </source>
</reference>
<dbReference type="Proteomes" id="UP000221243">
    <property type="component" value="Segment"/>
</dbReference>